<comment type="caution">
    <text evidence="2">The sequence shown here is derived from an EMBL/GenBank/DDBJ whole genome shotgun (WGS) entry which is preliminary data.</text>
</comment>
<dbReference type="EMBL" id="RJVU01075616">
    <property type="protein sequence ID" value="ROI16090.1"/>
    <property type="molecule type" value="Genomic_DNA"/>
</dbReference>
<dbReference type="Proteomes" id="UP000281406">
    <property type="component" value="Unassembled WGS sequence"/>
</dbReference>
<keyword evidence="3" id="KW-1185">Reference proteome</keyword>
<organism evidence="2 3">
    <name type="scientific">Anabarilius grahami</name>
    <name type="common">Kanglang fish</name>
    <name type="synonym">Barilius grahami</name>
    <dbReference type="NCBI Taxonomy" id="495550"/>
    <lineage>
        <taxon>Eukaryota</taxon>
        <taxon>Metazoa</taxon>
        <taxon>Chordata</taxon>
        <taxon>Craniata</taxon>
        <taxon>Vertebrata</taxon>
        <taxon>Euteleostomi</taxon>
        <taxon>Actinopterygii</taxon>
        <taxon>Neopterygii</taxon>
        <taxon>Teleostei</taxon>
        <taxon>Ostariophysi</taxon>
        <taxon>Cypriniformes</taxon>
        <taxon>Xenocyprididae</taxon>
        <taxon>Xenocypridinae</taxon>
        <taxon>Xenocypridinae incertae sedis</taxon>
        <taxon>Anabarilius</taxon>
    </lineage>
</organism>
<feature type="region of interest" description="Disordered" evidence="1">
    <location>
        <begin position="1"/>
        <end position="30"/>
    </location>
</feature>
<feature type="compositionally biased region" description="Polar residues" evidence="1">
    <location>
        <begin position="12"/>
        <end position="23"/>
    </location>
</feature>
<gene>
    <name evidence="2" type="ORF">DPX16_7143</name>
</gene>
<name>A0A3N0XFI1_ANAGA</name>
<reference evidence="2 3" key="1">
    <citation type="submission" date="2018-10" db="EMBL/GenBank/DDBJ databases">
        <title>Genome assembly for a Yunnan-Guizhou Plateau 3E fish, Anabarilius grahami (Regan), and its evolutionary and genetic applications.</title>
        <authorList>
            <person name="Jiang W."/>
        </authorList>
    </citation>
    <scope>NUCLEOTIDE SEQUENCE [LARGE SCALE GENOMIC DNA]</scope>
    <source>
        <strain evidence="2">AG-KIZ</strain>
        <tissue evidence="2">Muscle</tissue>
    </source>
</reference>
<feature type="region of interest" description="Disordered" evidence="1">
    <location>
        <begin position="84"/>
        <end position="107"/>
    </location>
</feature>
<protein>
    <submittedName>
        <fullName evidence="2">Uncharacterized protein</fullName>
    </submittedName>
</protein>
<dbReference type="AlphaFoldDB" id="A0A3N0XFI1"/>
<evidence type="ECO:0000313" key="2">
    <source>
        <dbReference type="EMBL" id="ROI16090.1"/>
    </source>
</evidence>
<sequence length="107" mass="12307">MTSTKPKDTLHRQTPTNADNHQITARDFSDIPRPDKCRMNIFKLRKQAQTDGDRANRPTRCGMSFVAHLTGSHTSLYWNPLYQSPPESKDLHNNVTRQPYSKDCHLA</sequence>
<accession>A0A3N0XFI1</accession>
<evidence type="ECO:0000256" key="1">
    <source>
        <dbReference type="SAM" id="MobiDB-lite"/>
    </source>
</evidence>
<evidence type="ECO:0000313" key="3">
    <source>
        <dbReference type="Proteomes" id="UP000281406"/>
    </source>
</evidence>
<feature type="compositionally biased region" description="Basic and acidic residues" evidence="1">
    <location>
        <begin position="1"/>
        <end position="11"/>
    </location>
</feature>
<proteinExistence type="predicted"/>